<evidence type="ECO:0000259" key="8">
    <source>
        <dbReference type="PROSITE" id="PS50930"/>
    </source>
</evidence>
<dbReference type="Gene3D" id="2.40.50.1020">
    <property type="entry name" value="LytTr DNA-binding domain"/>
    <property type="match status" value="1"/>
</dbReference>
<dbReference type="AlphaFoldDB" id="A0A4V6XYB8"/>
<keyword evidence="7" id="KW-0812">Transmembrane</keyword>
<keyword evidence="10" id="KW-1185">Reference proteome</keyword>
<comment type="subcellular location">
    <subcellularLocation>
        <location evidence="1">Cytoplasm</location>
    </subcellularLocation>
</comment>
<evidence type="ECO:0000256" key="5">
    <source>
        <dbReference type="ARBA" id="ARBA00038253"/>
    </source>
</evidence>
<protein>
    <submittedName>
        <fullName evidence="9">Tetratricopeptide repeat protein</fullName>
    </submittedName>
</protein>
<keyword evidence="2" id="KW-0963">Cytoplasm</keyword>
<dbReference type="PROSITE" id="PS50930">
    <property type="entry name" value="HTH_LYTTR"/>
    <property type="match status" value="1"/>
</dbReference>
<dbReference type="SMART" id="SM00028">
    <property type="entry name" value="TPR"/>
    <property type="match status" value="4"/>
</dbReference>
<feature type="domain" description="HTH LytTR-type" evidence="8">
    <location>
        <begin position="449"/>
        <end position="541"/>
    </location>
</feature>
<dbReference type="GO" id="GO:0003677">
    <property type="term" value="F:DNA binding"/>
    <property type="evidence" value="ECO:0007669"/>
    <property type="project" value="InterPro"/>
</dbReference>
<dbReference type="RefSeq" id="WP_138931136.1">
    <property type="nucleotide sequence ID" value="NZ_SWMU01000001.1"/>
</dbReference>
<keyword evidence="7" id="KW-1133">Transmembrane helix</keyword>
<evidence type="ECO:0000313" key="9">
    <source>
        <dbReference type="EMBL" id="TKS57435.1"/>
    </source>
</evidence>
<dbReference type="Gene3D" id="1.25.40.10">
    <property type="entry name" value="Tetratricopeptide repeat domain"/>
    <property type="match status" value="2"/>
</dbReference>
<keyword evidence="4 6" id="KW-0802">TPR repeat</keyword>
<evidence type="ECO:0000256" key="1">
    <source>
        <dbReference type="ARBA" id="ARBA00004496"/>
    </source>
</evidence>
<dbReference type="InterPro" id="IPR019734">
    <property type="entry name" value="TPR_rpt"/>
</dbReference>
<dbReference type="InterPro" id="IPR007492">
    <property type="entry name" value="LytTR_DNA-bd_dom"/>
</dbReference>
<dbReference type="Pfam" id="PF13181">
    <property type="entry name" value="TPR_8"/>
    <property type="match status" value="1"/>
</dbReference>
<feature type="repeat" description="TPR" evidence="6">
    <location>
        <begin position="115"/>
        <end position="148"/>
    </location>
</feature>
<accession>A0A4V6XYB8</accession>
<keyword evidence="3" id="KW-0677">Repeat</keyword>
<comment type="similarity">
    <text evidence="5">Belongs to the Rap family.</text>
</comment>
<dbReference type="Pfam" id="PF13424">
    <property type="entry name" value="TPR_12"/>
    <property type="match status" value="1"/>
</dbReference>
<evidence type="ECO:0000256" key="6">
    <source>
        <dbReference type="PROSITE-ProRule" id="PRU00339"/>
    </source>
</evidence>
<proteinExistence type="inferred from homology"/>
<dbReference type="PANTHER" id="PTHR46630">
    <property type="entry name" value="TETRATRICOPEPTIDE REPEAT PROTEIN 29"/>
    <property type="match status" value="1"/>
</dbReference>
<dbReference type="SUPFAM" id="SSF48452">
    <property type="entry name" value="TPR-like"/>
    <property type="match status" value="2"/>
</dbReference>
<evidence type="ECO:0000313" key="10">
    <source>
        <dbReference type="Proteomes" id="UP000306552"/>
    </source>
</evidence>
<sequence>MKQINHYKQRCQKNSNNADSLFYYSRLLLKINDSTAQYEGYFAKAYAFRNNMEIDSALVNFQKAIEFANQTNLKSRAIRMSLITAVNAGKNDMGLDYAEQMFELANKNNDSLLLAHAFNQRGIIYKEKGNLELAIDDYIEASRLYESLKNPGLVNTYTNVAVAYDILGQDTVSLKWFQKAYKDAQIHQIDRLKIRATNNLANHYKTLKQYDSSQVYYNQLLLRENKLNTFYKTLLYQSLSELSIHNKDFNQARKYLNLAKPLIINGTNIERKIQIYSVASKLDNAIKQYDESLVHIDSAIFLAQQFKLPNRLFPLYLRKAEILKSLEKYRPATKYYERYTTLRDSLQNVQEIKVIQETITKYQLDSREQEMKAFIESKQRLESDLIIISVISIVLLLGAFVFYWRYRVTKSKHKAAKKLVKTNTTQLEKLQKQLESQNVHTKIKLKNNHFIDTKDLLYVESDGHYLRYHIENRQTPIVERQKLNTILEKLQDYGFIRVHRSYIINTQKVKAVKSDRIVLKKTLEVPFSRTYKQKLKKIKHPIVSS</sequence>
<keyword evidence="7" id="KW-0472">Membrane</keyword>
<evidence type="ECO:0000256" key="7">
    <source>
        <dbReference type="SAM" id="Phobius"/>
    </source>
</evidence>
<organism evidence="9 10">
    <name type="scientific">Mesohalobacter halotolerans</name>
    <dbReference type="NCBI Taxonomy" id="1883405"/>
    <lineage>
        <taxon>Bacteria</taxon>
        <taxon>Pseudomonadati</taxon>
        <taxon>Bacteroidota</taxon>
        <taxon>Flavobacteriia</taxon>
        <taxon>Flavobacteriales</taxon>
        <taxon>Flavobacteriaceae</taxon>
        <taxon>Mesohalobacter</taxon>
    </lineage>
</organism>
<evidence type="ECO:0000256" key="4">
    <source>
        <dbReference type="ARBA" id="ARBA00022803"/>
    </source>
</evidence>
<dbReference type="InterPro" id="IPR011990">
    <property type="entry name" value="TPR-like_helical_dom_sf"/>
</dbReference>
<name>A0A4V6XYB8_9FLAO</name>
<evidence type="ECO:0000256" key="3">
    <source>
        <dbReference type="ARBA" id="ARBA00022737"/>
    </source>
</evidence>
<feature type="transmembrane region" description="Helical" evidence="7">
    <location>
        <begin position="385"/>
        <end position="404"/>
    </location>
</feature>
<dbReference type="PROSITE" id="PS50005">
    <property type="entry name" value="TPR"/>
    <property type="match status" value="1"/>
</dbReference>
<dbReference type="Pfam" id="PF04397">
    <property type="entry name" value="LytTR"/>
    <property type="match status" value="1"/>
</dbReference>
<evidence type="ECO:0000256" key="2">
    <source>
        <dbReference type="ARBA" id="ARBA00022490"/>
    </source>
</evidence>
<dbReference type="EMBL" id="SWMU01000001">
    <property type="protein sequence ID" value="TKS57435.1"/>
    <property type="molecule type" value="Genomic_DNA"/>
</dbReference>
<dbReference type="SMART" id="SM00850">
    <property type="entry name" value="LytTR"/>
    <property type="match status" value="1"/>
</dbReference>
<reference evidence="9 10" key="1">
    <citation type="submission" date="2019-04" db="EMBL/GenBank/DDBJ databases">
        <title>Psychroflexus halotolerans sp. nov., isolated from a marine solar saltern.</title>
        <authorList>
            <person name="Feng X."/>
        </authorList>
    </citation>
    <scope>NUCLEOTIDE SEQUENCE [LARGE SCALE GENOMIC DNA]</scope>
    <source>
        <strain evidence="9 10">WDS2C27</strain>
    </source>
</reference>
<comment type="caution">
    <text evidence="9">The sequence shown here is derived from an EMBL/GenBank/DDBJ whole genome shotgun (WGS) entry which is preliminary data.</text>
</comment>
<dbReference type="InterPro" id="IPR051476">
    <property type="entry name" value="Bac_ResReg_Asp_Phosphatase"/>
</dbReference>
<dbReference type="GO" id="GO:0005737">
    <property type="term" value="C:cytoplasm"/>
    <property type="evidence" value="ECO:0007669"/>
    <property type="project" value="UniProtKB-SubCell"/>
</dbReference>
<dbReference type="OrthoDB" id="2962330at2"/>
<dbReference type="Proteomes" id="UP000306552">
    <property type="component" value="Unassembled WGS sequence"/>
</dbReference>
<dbReference type="PANTHER" id="PTHR46630:SF1">
    <property type="entry name" value="TETRATRICOPEPTIDE REPEAT PROTEIN 29"/>
    <property type="match status" value="1"/>
</dbReference>
<gene>
    <name evidence="9" type="ORF">FCN74_03170</name>
</gene>